<proteinExistence type="predicted"/>
<dbReference type="InterPro" id="IPR027417">
    <property type="entry name" value="P-loop_NTPase"/>
</dbReference>
<accession>A0AAN6VFC9</accession>
<comment type="caution">
    <text evidence="2">The sequence shown here is derived from an EMBL/GenBank/DDBJ whole genome shotgun (WGS) entry which is preliminary data.</text>
</comment>
<keyword evidence="3" id="KW-1185">Reference proteome</keyword>
<reference evidence="2" key="1">
    <citation type="journal article" date="2023" name="Mol. Phylogenet. Evol.">
        <title>Genome-scale phylogeny and comparative genomics of the fungal order Sordariales.</title>
        <authorList>
            <person name="Hensen N."/>
            <person name="Bonometti L."/>
            <person name="Westerberg I."/>
            <person name="Brannstrom I.O."/>
            <person name="Guillou S."/>
            <person name="Cros-Aarteil S."/>
            <person name="Calhoun S."/>
            <person name="Haridas S."/>
            <person name="Kuo A."/>
            <person name="Mondo S."/>
            <person name="Pangilinan J."/>
            <person name="Riley R."/>
            <person name="LaButti K."/>
            <person name="Andreopoulos B."/>
            <person name="Lipzen A."/>
            <person name="Chen C."/>
            <person name="Yan M."/>
            <person name="Daum C."/>
            <person name="Ng V."/>
            <person name="Clum A."/>
            <person name="Steindorff A."/>
            <person name="Ohm R.A."/>
            <person name="Martin F."/>
            <person name="Silar P."/>
            <person name="Natvig D.O."/>
            <person name="Lalanne C."/>
            <person name="Gautier V."/>
            <person name="Ament-Velasquez S.L."/>
            <person name="Kruys A."/>
            <person name="Hutchinson M.I."/>
            <person name="Powell A.J."/>
            <person name="Barry K."/>
            <person name="Miller A.N."/>
            <person name="Grigoriev I.V."/>
            <person name="Debuchy R."/>
            <person name="Gladieux P."/>
            <person name="Hiltunen Thoren M."/>
            <person name="Johannesson H."/>
        </authorList>
    </citation>
    <scope>NUCLEOTIDE SEQUENCE</scope>
    <source>
        <strain evidence="2">CBS 538.74</strain>
    </source>
</reference>
<evidence type="ECO:0000313" key="2">
    <source>
        <dbReference type="EMBL" id="KAK4150402.1"/>
    </source>
</evidence>
<dbReference type="AlphaFoldDB" id="A0AAN6VFC9"/>
<sequence>DAAEAEFFSKGIWTTLKASQLGVATLRVRLSNVLRDQVLKQLPGVLEDVTAGVDDCKDILARLGTARATVTEQRRYLLKVSAGFSNLARAAIDGVYTDASSEGRTTGAFELSCKTPWRISPKTCARGVTQGLSRSARLSTTRVVARMLTKMETHPIPSLDRRTSKKLGSS</sequence>
<protein>
    <recommendedName>
        <fullName evidence="1">Dynamin stalk domain-containing protein</fullName>
    </recommendedName>
</protein>
<dbReference type="InterPro" id="IPR000375">
    <property type="entry name" value="Dynamin_stalk"/>
</dbReference>
<gene>
    <name evidence="2" type="ORF">C8A00DRAFT_18058</name>
</gene>
<dbReference type="Gene3D" id="3.40.50.300">
    <property type="entry name" value="P-loop containing nucleotide triphosphate hydrolases"/>
    <property type="match status" value="1"/>
</dbReference>
<feature type="domain" description="Dynamin stalk" evidence="1">
    <location>
        <begin position="3"/>
        <end position="97"/>
    </location>
</feature>
<reference evidence="2" key="2">
    <citation type="submission" date="2023-05" db="EMBL/GenBank/DDBJ databases">
        <authorList>
            <consortium name="Lawrence Berkeley National Laboratory"/>
            <person name="Steindorff A."/>
            <person name="Hensen N."/>
            <person name="Bonometti L."/>
            <person name="Westerberg I."/>
            <person name="Brannstrom I.O."/>
            <person name="Guillou S."/>
            <person name="Cros-Aarteil S."/>
            <person name="Calhoun S."/>
            <person name="Haridas S."/>
            <person name="Kuo A."/>
            <person name="Mondo S."/>
            <person name="Pangilinan J."/>
            <person name="Riley R."/>
            <person name="Labutti K."/>
            <person name="Andreopoulos B."/>
            <person name="Lipzen A."/>
            <person name="Chen C."/>
            <person name="Yanf M."/>
            <person name="Daum C."/>
            <person name="Ng V."/>
            <person name="Clum A."/>
            <person name="Ohm R."/>
            <person name="Martin F."/>
            <person name="Silar P."/>
            <person name="Natvig D."/>
            <person name="Lalanne C."/>
            <person name="Gautier V."/>
            <person name="Ament-Velasquez S.L."/>
            <person name="Kruys A."/>
            <person name="Hutchinson M.I."/>
            <person name="Powell A.J."/>
            <person name="Barry K."/>
            <person name="Miller A.N."/>
            <person name="Grigoriev I.V."/>
            <person name="Debuchy R."/>
            <person name="Gladieux P."/>
            <person name="Thoren M.H."/>
            <person name="Johannesson H."/>
        </authorList>
    </citation>
    <scope>NUCLEOTIDE SEQUENCE</scope>
    <source>
        <strain evidence="2">CBS 538.74</strain>
    </source>
</reference>
<organism evidence="2 3">
    <name type="scientific">Chaetomidium leptoderma</name>
    <dbReference type="NCBI Taxonomy" id="669021"/>
    <lineage>
        <taxon>Eukaryota</taxon>
        <taxon>Fungi</taxon>
        <taxon>Dikarya</taxon>
        <taxon>Ascomycota</taxon>
        <taxon>Pezizomycotina</taxon>
        <taxon>Sordariomycetes</taxon>
        <taxon>Sordariomycetidae</taxon>
        <taxon>Sordariales</taxon>
        <taxon>Chaetomiaceae</taxon>
        <taxon>Chaetomidium</taxon>
    </lineage>
</organism>
<name>A0AAN6VFC9_9PEZI</name>
<evidence type="ECO:0000313" key="3">
    <source>
        <dbReference type="Proteomes" id="UP001302745"/>
    </source>
</evidence>
<dbReference type="EMBL" id="MU857074">
    <property type="protein sequence ID" value="KAK4150402.1"/>
    <property type="molecule type" value="Genomic_DNA"/>
</dbReference>
<dbReference type="Proteomes" id="UP001302745">
    <property type="component" value="Unassembled WGS sequence"/>
</dbReference>
<evidence type="ECO:0000259" key="1">
    <source>
        <dbReference type="Pfam" id="PF01031"/>
    </source>
</evidence>
<dbReference type="Pfam" id="PF01031">
    <property type="entry name" value="Dynamin_M"/>
    <property type="match status" value="1"/>
</dbReference>
<feature type="non-terminal residue" evidence="2">
    <location>
        <position position="1"/>
    </location>
</feature>